<dbReference type="STRING" id="1273541.Pyrde_1803"/>
<accession>A0A0P0N5X1</accession>
<dbReference type="AlphaFoldDB" id="A0A0P0N5X1"/>
<organism evidence="1 2">
    <name type="scientific">Pyrodictium delaneyi</name>
    <dbReference type="NCBI Taxonomy" id="1273541"/>
    <lineage>
        <taxon>Archaea</taxon>
        <taxon>Thermoproteota</taxon>
        <taxon>Thermoprotei</taxon>
        <taxon>Desulfurococcales</taxon>
        <taxon>Pyrodictiaceae</taxon>
        <taxon>Pyrodictium</taxon>
    </lineage>
</organism>
<dbReference type="Proteomes" id="UP000058613">
    <property type="component" value="Chromosome"/>
</dbReference>
<reference evidence="1 2" key="1">
    <citation type="submission" date="2015-10" db="EMBL/GenBank/DDBJ databases">
        <title>Complete genome sequence of hyperthermophilic archaeon Pyrodictium delaneyi Su06.</title>
        <authorList>
            <person name="Jung J.-H."/>
            <person name="Lin J."/>
            <person name="Holden J.F."/>
            <person name="Park C.-S."/>
        </authorList>
    </citation>
    <scope>NUCLEOTIDE SEQUENCE [LARGE SCALE GENOMIC DNA]</scope>
    <source>
        <strain evidence="1 2">Su06</strain>
    </source>
</reference>
<dbReference type="EMBL" id="CP013011">
    <property type="protein sequence ID" value="ALL01846.1"/>
    <property type="molecule type" value="Genomic_DNA"/>
</dbReference>
<dbReference type="GeneID" id="26100142"/>
<name>A0A0P0N5X1_9CREN</name>
<dbReference type="OrthoDB" id="28012at2157"/>
<sequence length="118" mass="13760">MTEQNPRVYPNECIRKIIAFIPDGHLHARFMLDLGDQVIVLHEAAVAALVRAYAMVTTHPTRRAVELESHQLPKKRRKLGYAEWQLLETGRDEEDVLEEAMKLWKRGQLVECRRDERG</sequence>
<evidence type="ECO:0000313" key="2">
    <source>
        <dbReference type="Proteomes" id="UP000058613"/>
    </source>
</evidence>
<protein>
    <submittedName>
        <fullName evidence="1">Uncharacterized protein</fullName>
    </submittedName>
</protein>
<gene>
    <name evidence="1" type="ORF">Pyrde_1803</name>
</gene>
<dbReference type="RefSeq" id="WP_055410118.1">
    <property type="nucleotide sequence ID" value="NZ_CP013011.1"/>
</dbReference>
<proteinExistence type="predicted"/>
<evidence type="ECO:0000313" key="1">
    <source>
        <dbReference type="EMBL" id="ALL01846.1"/>
    </source>
</evidence>
<dbReference type="KEGG" id="pdl:Pyrde_1803"/>